<keyword evidence="2" id="KW-1185">Reference proteome</keyword>
<gene>
    <name evidence="1" type="ORF">GXN74_06865</name>
</gene>
<reference evidence="1 2" key="1">
    <citation type="submission" date="2020-01" db="EMBL/GenBank/DDBJ databases">
        <title>Anaeroalcalibacter tamaniensis gen. nov., sp. nov., moderately halophilic strictly anaerobic fermenter bacterium from mud volcano of Taman peninsula.</title>
        <authorList>
            <person name="Frolova A."/>
            <person name="Merkel A.Y."/>
            <person name="Slobodkin A.I."/>
        </authorList>
    </citation>
    <scope>NUCLEOTIDE SEQUENCE [LARGE SCALE GENOMIC DNA]</scope>
    <source>
        <strain evidence="1 2">F-3ap</strain>
    </source>
</reference>
<dbReference type="Gene3D" id="3.20.80.10">
    <property type="entry name" value="Regulatory factor, effector binding domain"/>
    <property type="match status" value="1"/>
</dbReference>
<dbReference type="InterPro" id="IPR011256">
    <property type="entry name" value="Reg_factor_effector_dom_sf"/>
</dbReference>
<dbReference type="InterPro" id="IPR006917">
    <property type="entry name" value="SOUL_heme-bd"/>
</dbReference>
<dbReference type="RefSeq" id="WP_162370191.1">
    <property type="nucleotide sequence ID" value="NZ_JAAEEH010000015.1"/>
</dbReference>
<comment type="caution">
    <text evidence="1">The sequence shown here is derived from an EMBL/GenBank/DDBJ whole genome shotgun (WGS) entry which is preliminary data.</text>
</comment>
<dbReference type="Pfam" id="PF04832">
    <property type="entry name" value="SOUL"/>
    <property type="match status" value="1"/>
</dbReference>
<dbReference type="AlphaFoldDB" id="A0A7X5HVK3"/>
<name>A0A7X5HVK3_9FIRM</name>
<dbReference type="Proteomes" id="UP000461585">
    <property type="component" value="Unassembled WGS sequence"/>
</dbReference>
<sequence>MSKYETPEYQVVLQEEPFELRRYSDFLVVEYENEADPFSSNGFGTLFRYIGSDNAERQKISMTVPVLEEMSGEGKKMAFVVPKEHWEQVPRPNNPYLHIRAFDSGTFAAIRYGGLSNRSKEKEKLQLLEAWMVDKGFRQRSSAMLAFYDAPFVPPMFRRNEILVQVEEMHGE</sequence>
<dbReference type="EMBL" id="JAAEEH010000015">
    <property type="protein sequence ID" value="NDL67462.1"/>
    <property type="molecule type" value="Genomic_DNA"/>
</dbReference>
<organism evidence="1 2">
    <name type="scientific">Anaerotalea alkaliphila</name>
    <dbReference type="NCBI Taxonomy" id="2662126"/>
    <lineage>
        <taxon>Bacteria</taxon>
        <taxon>Bacillati</taxon>
        <taxon>Bacillota</taxon>
        <taxon>Clostridia</taxon>
        <taxon>Eubacteriales</taxon>
        <taxon>Anaerotalea</taxon>
    </lineage>
</organism>
<dbReference type="PANTHER" id="PTHR11220">
    <property type="entry name" value="HEME-BINDING PROTEIN-RELATED"/>
    <property type="match status" value="1"/>
</dbReference>
<dbReference type="PANTHER" id="PTHR11220:SF1">
    <property type="entry name" value="HEME-BINDING PROTEIN 2"/>
    <property type="match status" value="1"/>
</dbReference>
<accession>A0A7X5HVK3</accession>
<evidence type="ECO:0000313" key="2">
    <source>
        <dbReference type="Proteomes" id="UP000461585"/>
    </source>
</evidence>
<proteinExistence type="predicted"/>
<dbReference type="SUPFAM" id="SSF55136">
    <property type="entry name" value="Probable bacterial effector-binding domain"/>
    <property type="match status" value="1"/>
</dbReference>
<evidence type="ECO:0000313" key="1">
    <source>
        <dbReference type="EMBL" id="NDL67462.1"/>
    </source>
</evidence>
<protein>
    <submittedName>
        <fullName evidence="1">Heme-binding protein</fullName>
    </submittedName>
</protein>